<dbReference type="RefSeq" id="WP_160616490.1">
    <property type="nucleotide sequence ID" value="NZ_WTYR01000001.1"/>
</dbReference>
<dbReference type="Pfam" id="PF00188">
    <property type="entry name" value="CAP"/>
    <property type="match status" value="1"/>
</dbReference>
<name>A0A6I4U269_9SPHN</name>
<keyword evidence="3" id="KW-1185">Reference proteome</keyword>
<feature type="domain" description="SCP" evidence="1">
    <location>
        <begin position="9"/>
        <end position="123"/>
    </location>
</feature>
<dbReference type="CDD" id="cd05379">
    <property type="entry name" value="CAP_bacterial"/>
    <property type="match status" value="1"/>
</dbReference>
<evidence type="ECO:0000259" key="1">
    <source>
        <dbReference type="Pfam" id="PF00188"/>
    </source>
</evidence>
<protein>
    <recommendedName>
        <fullName evidence="1">SCP domain-containing protein</fullName>
    </recommendedName>
</protein>
<gene>
    <name evidence="2" type="ORF">GRI68_06505</name>
</gene>
<dbReference type="InterPro" id="IPR035940">
    <property type="entry name" value="CAP_sf"/>
</dbReference>
<accession>A0A6I4U269</accession>
<dbReference type="Proteomes" id="UP000429229">
    <property type="component" value="Unassembled WGS sequence"/>
</dbReference>
<comment type="caution">
    <text evidence="2">The sequence shown here is derived from an EMBL/GenBank/DDBJ whole genome shotgun (WGS) entry which is preliminary data.</text>
</comment>
<dbReference type="InterPro" id="IPR014044">
    <property type="entry name" value="CAP_dom"/>
</dbReference>
<reference evidence="2 3" key="1">
    <citation type="submission" date="2019-12" db="EMBL/GenBank/DDBJ databases">
        <title>Genomic-based taxomic classification of the family Erythrobacteraceae.</title>
        <authorList>
            <person name="Xu L."/>
        </authorList>
    </citation>
    <scope>NUCLEOTIDE SEQUENCE [LARGE SCALE GENOMIC DNA]</scope>
    <source>
        <strain evidence="2 3">LMG 29519</strain>
    </source>
</reference>
<dbReference type="EMBL" id="WTYR01000001">
    <property type="protein sequence ID" value="MXP09826.1"/>
    <property type="molecule type" value="Genomic_DNA"/>
</dbReference>
<organism evidence="2 3">
    <name type="scientific">Alteriqipengyuania halimionae</name>
    <dbReference type="NCBI Taxonomy" id="1926630"/>
    <lineage>
        <taxon>Bacteria</taxon>
        <taxon>Pseudomonadati</taxon>
        <taxon>Pseudomonadota</taxon>
        <taxon>Alphaproteobacteria</taxon>
        <taxon>Sphingomonadales</taxon>
        <taxon>Erythrobacteraceae</taxon>
        <taxon>Alteriqipengyuania</taxon>
    </lineage>
</organism>
<dbReference type="SUPFAM" id="SSF55797">
    <property type="entry name" value="PR-1-like"/>
    <property type="match status" value="1"/>
</dbReference>
<dbReference type="Gene3D" id="3.40.33.10">
    <property type="entry name" value="CAP"/>
    <property type="match status" value="1"/>
</dbReference>
<evidence type="ECO:0000313" key="2">
    <source>
        <dbReference type="EMBL" id="MXP09826.1"/>
    </source>
</evidence>
<dbReference type="AlphaFoldDB" id="A0A6I4U269"/>
<evidence type="ECO:0000313" key="3">
    <source>
        <dbReference type="Proteomes" id="UP000429229"/>
    </source>
</evidence>
<proteinExistence type="predicted"/>
<sequence length="259" mass="27942">MIAGAIAITNEIRALHNLPPVAHSAADDRAVQESALMMVANNALSHDPPSSWSCWTQAGRDAAASGNLAFRSGSFGQNFMVFAGWMDEVDNLSIDSVGHRRWILDPFLTHTAFGRVVTSSGGGGYRSASVMRVFDLATSGATPSGLPDWYAYPQGDYPAKYYDTRAIHSFSVIADKSTKWGANRNVDFSAASVTVRDQASGGVLSLSKVSYDNQGFGLPNNLQFLPAGVQEGRTYEVTIANVRVNASPREYSYTFRIVS</sequence>
<dbReference type="OrthoDB" id="480426at2"/>